<accession>A0AAV3Y9J7</accession>
<dbReference type="InterPro" id="IPR005178">
    <property type="entry name" value="Ostalpha/TMEM184C"/>
</dbReference>
<comment type="subcellular location">
    <subcellularLocation>
        <location evidence="1">Membrane</location>
        <topology evidence="1">Multi-pass membrane protein</topology>
    </subcellularLocation>
</comment>
<keyword evidence="8" id="KW-1185">Reference proteome</keyword>
<sequence length="466" mass="51463">MEPTPSSSNMETGSSSRNENSSGTECIRLDVLYSDDLYKNTNLVEKIFMYVCAAATLFTLITFMDTAVYTLRRYNTSTDIKCKSLQIIGIYPAVSVATLFALFIPQAVSVATFFALFIPQAVPVATVFTLFIPQAVSVATVFALFIPQAVSVATLFALFIPQAVSAVCVATLFALFIPQAVCVATLFALFIPQAVSVAPLFALFLPQAVSVATLFALFIPQADLLCELMITVYISRSMFHFVSLMTLYFGGKERLLQRLRDDKIDFRSPPLCCCCFCLPKIATTERNIQILKVLVLQAAIVQPILNLAILVLWLDGKYVAGKFGASNAYSYLVVPNVMSTLLSLFAFIALYRLCRKYLLSVSITAKFLALQLVIVFTRLQTAVLSVLATQGIPPCRGVLSTQVLSQTYQQIIIILEMFLLSQLARRVYRTSHDQVATLVSMEMEMDRNDLEPEANVENGCQMSHTP</sequence>
<dbReference type="Proteomes" id="UP000735302">
    <property type="component" value="Unassembled WGS sequence"/>
</dbReference>
<feature type="transmembrane region" description="Helical" evidence="6">
    <location>
        <begin position="47"/>
        <end position="72"/>
    </location>
</feature>
<dbReference type="EMBL" id="BLXT01000744">
    <property type="protein sequence ID" value="GFN79905.1"/>
    <property type="molecule type" value="Genomic_DNA"/>
</dbReference>
<feature type="transmembrane region" description="Helical" evidence="6">
    <location>
        <begin position="363"/>
        <end position="387"/>
    </location>
</feature>
<dbReference type="AlphaFoldDB" id="A0AAV3Y9J7"/>
<evidence type="ECO:0000256" key="1">
    <source>
        <dbReference type="ARBA" id="ARBA00004141"/>
    </source>
</evidence>
<evidence type="ECO:0000256" key="5">
    <source>
        <dbReference type="SAM" id="MobiDB-lite"/>
    </source>
</evidence>
<dbReference type="Pfam" id="PF03619">
    <property type="entry name" value="Solute_trans_a"/>
    <property type="match status" value="1"/>
</dbReference>
<organism evidence="7 8">
    <name type="scientific">Plakobranchus ocellatus</name>
    <dbReference type="NCBI Taxonomy" id="259542"/>
    <lineage>
        <taxon>Eukaryota</taxon>
        <taxon>Metazoa</taxon>
        <taxon>Spiralia</taxon>
        <taxon>Lophotrochozoa</taxon>
        <taxon>Mollusca</taxon>
        <taxon>Gastropoda</taxon>
        <taxon>Heterobranchia</taxon>
        <taxon>Euthyneura</taxon>
        <taxon>Panpulmonata</taxon>
        <taxon>Sacoglossa</taxon>
        <taxon>Placobranchoidea</taxon>
        <taxon>Plakobranchidae</taxon>
        <taxon>Plakobranchus</taxon>
    </lineage>
</organism>
<feature type="transmembrane region" description="Helical" evidence="6">
    <location>
        <begin position="164"/>
        <end position="190"/>
    </location>
</feature>
<comment type="caution">
    <text evidence="7">The sequence shown here is derived from an EMBL/GenBank/DDBJ whole genome shotgun (WGS) entry which is preliminary data.</text>
</comment>
<evidence type="ECO:0000256" key="4">
    <source>
        <dbReference type="ARBA" id="ARBA00023136"/>
    </source>
</evidence>
<dbReference type="SMART" id="SM01417">
    <property type="entry name" value="Solute_trans_a"/>
    <property type="match status" value="1"/>
</dbReference>
<feature type="transmembrane region" description="Helical" evidence="6">
    <location>
        <begin position="84"/>
        <end position="104"/>
    </location>
</feature>
<feature type="transmembrane region" description="Helical" evidence="6">
    <location>
        <begin position="138"/>
        <end position="158"/>
    </location>
</feature>
<keyword evidence="3 6" id="KW-1133">Transmembrane helix</keyword>
<evidence type="ECO:0000256" key="3">
    <source>
        <dbReference type="ARBA" id="ARBA00022989"/>
    </source>
</evidence>
<feature type="region of interest" description="Disordered" evidence="5">
    <location>
        <begin position="1"/>
        <end position="22"/>
    </location>
</feature>
<evidence type="ECO:0000256" key="6">
    <source>
        <dbReference type="SAM" id="Phobius"/>
    </source>
</evidence>
<evidence type="ECO:0000313" key="8">
    <source>
        <dbReference type="Proteomes" id="UP000735302"/>
    </source>
</evidence>
<evidence type="ECO:0000313" key="7">
    <source>
        <dbReference type="EMBL" id="GFN79905.1"/>
    </source>
</evidence>
<feature type="transmembrane region" description="Helical" evidence="6">
    <location>
        <begin position="197"/>
        <end position="218"/>
    </location>
</feature>
<protein>
    <submittedName>
        <fullName evidence="7">Organic solute transporter subunit alpha-like</fullName>
    </submittedName>
</protein>
<name>A0AAV3Y9J7_9GAST</name>
<feature type="transmembrane region" description="Helical" evidence="6">
    <location>
        <begin position="293"/>
        <end position="314"/>
    </location>
</feature>
<feature type="transmembrane region" description="Helical" evidence="6">
    <location>
        <begin position="230"/>
        <end position="250"/>
    </location>
</feature>
<feature type="transmembrane region" description="Helical" evidence="6">
    <location>
        <begin position="329"/>
        <end position="351"/>
    </location>
</feature>
<reference evidence="7 8" key="1">
    <citation type="journal article" date="2021" name="Elife">
        <title>Chloroplast acquisition without the gene transfer in kleptoplastic sea slugs, Plakobranchus ocellatus.</title>
        <authorList>
            <person name="Maeda T."/>
            <person name="Takahashi S."/>
            <person name="Yoshida T."/>
            <person name="Shimamura S."/>
            <person name="Takaki Y."/>
            <person name="Nagai Y."/>
            <person name="Toyoda A."/>
            <person name="Suzuki Y."/>
            <person name="Arimoto A."/>
            <person name="Ishii H."/>
            <person name="Satoh N."/>
            <person name="Nishiyama T."/>
            <person name="Hasebe M."/>
            <person name="Maruyama T."/>
            <person name="Minagawa J."/>
            <person name="Obokata J."/>
            <person name="Shigenobu S."/>
        </authorList>
    </citation>
    <scope>NUCLEOTIDE SEQUENCE [LARGE SCALE GENOMIC DNA]</scope>
</reference>
<proteinExistence type="predicted"/>
<evidence type="ECO:0000256" key="2">
    <source>
        <dbReference type="ARBA" id="ARBA00022692"/>
    </source>
</evidence>
<keyword evidence="2 6" id="KW-0812">Transmembrane</keyword>
<feature type="transmembrane region" description="Helical" evidence="6">
    <location>
        <begin position="110"/>
        <end position="131"/>
    </location>
</feature>
<keyword evidence="4 6" id="KW-0472">Membrane</keyword>
<dbReference type="GO" id="GO:0016020">
    <property type="term" value="C:membrane"/>
    <property type="evidence" value="ECO:0007669"/>
    <property type="project" value="UniProtKB-SubCell"/>
</dbReference>
<dbReference type="PANTHER" id="PTHR23423">
    <property type="entry name" value="ORGANIC SOLUTE TRANSPORTER-RELATED"/>
    <property type="match status" value="1"/>
</dbReference>
<gene>
    <name evidence="7" type="ORF">PoB_000641100</name>
</gene>